<reference evidence="1 2" key="1">
    <citation type="submission" date="2015-11" db="EMBL/GenBank/DDBJ databases">
        <title>Exploring the genomic traits of fungus-feeding bacterial genus Collimonas.</title>
        <authorList>
            <person name="Song C."/>
            <person name="Schmidt R."/>
            <person name="de Jager V."/>
            <person name="Krzyzanowska D."/>
            <person name="Jongedijk E."/>
            <person name="Cankar K."/>
            <person name="Beekwilder J."/>
            <person name="van Veen A."/>
            <person name="de Boer W."/>
            <person name="van Veen J.A."/>
            <person name="Garbeva P."/>
        </authorList>
    </citation>
    <scope>NUCLEOTIDE SEQUENCE [LARGE SCALE GENOMIC DNA]</scope>
    <source>
        <strain evidence="1 2">Ter291</strain>
    </source>
</reference>
<protein>
    <submittedName>
        <fullName evidence="1">Uncharacterized protein</fullName>
    </submittedName>
</protein>
<name>A0ABN4MI61_9BURK</name>
<accession>A0ABN4MI61</accession>
<keyword evidence="2" id="KW-1185">Reference proteome</keyword>
<dbReference type="EMBL" id="CP013236">
    <property type="protein sequence ID" value="AMP15367.1"/>
    <property type="molecule type" value="Genomic_DNA"/>
</dbReference>
<organism evidence="1 2">
    <name type="scientific">Collimonas pratensis</name>
    <dbReference type="NCBI Taxonomy" id="279113"/>
    <lineage>
        <taxon>Bacteria</taxon>
        <taxon>Pseudomonadati</taxon>
        <taxon>Pseudomonadota</taxon>
        <taxon>Betaproteobacteria</taxon>
        <taxon>Burkholderiales</taxon>
        <taxon>Oxalobacteraceae</taxon>
        <taxon>Collimonas</taxon>
    </lineage>
</organism>
<gene>
    <name evidence="1" type="ORF">CPter291_3130</name>
</gene>
<sequence>MLSYINICKERVGFKVASGKVMKNFLGAARSYTDLYVLIPYA</sequence>
<dbReference type="Proteomes" id="UP000074914">
    <property type="component" value="Chromosome"/>
</dbReference>
<evidence type="ECO:0000313" key="2">
    <source>
        <dbReference type="Proteomes" id="UP000074914"/>
    </source>
</evidence>
<evidence type="ECO:0000313" key="1">
    <source>
        <dbReference type="EMBL" id="AMP15367.1"/>
    </source>
</evidence>
<proteinExistence type="predicted"/>